<feature type="signal peptide" evidence="11">
    <location>
        <begin position="1"/>
        <end position="19"/>
    </location>
</feature>
<dbReference type="InterPro" id="IPR029052">
    <property type="entry name" value="Metallo-depent_PP-like"/>
</dbReference>
<dbReference type="SUPFAM" id="SSF56300">
    <property type="entry name" value="Metallo-dependent phosphatases"/>
    <property type="match status" value="1"/>
</dbReference>
<evidence type="ECO:0000256" key="3">
    <source>
        <dbReference type="ARBA" id="ARBA00008895"/>
    </source>
</evidence>
<evidence type="ECO:0000256" key="11">
    <source>
        <dbReference type="SAM" id="SignalP"/>
    </source>
</evidence>
<keyword evidence="5" id="KW-0479">Metal-binding</keyword>
<dbReference type="PANTHER" id="PTHR13315">
    <property type="entry name" value="METALLO PHOSPHOESTERASE RELATED"/>
    <property type="match status" value="1"/>
</dbReference>
<evidence type="ECO:0000256" key="4">
    <source>
        <dbReference type="ARBA" id="ARBA00022692"/>
    </source>
</evidence>
<reference evidence="13 14" key="1">
    <citation type="submission" date="2022-01" db="EMBL/GenBank/DDBJ databases">
        <authorList>
            <person name="Xiong W."/>
            <person name="Schranz E."/>
        </authorList>
    </citation>
    <scope>NUCLEOTIDE SEQUENCE [LARGE SCALE GENOMIC DNA]</scope>
</reference>
<keyword evidence="7 10" id="KW-1133">Transmembrane helix</keyword>
<organism evidence="13 14">
    <name type="scientific">Lactuca virosa</name>
    <dbReference type="NCBI Taxonomy" id="75947"/>
    <lineage>
        <taxon>Eukaryota</taxon>
        <taxon>Viridiplantae</taxon>
        <taxon>Streptophyta</taxon>
        <taxon>Embryophyta</taxon>
        <taxon>Tracheophyta</taxon>
        <taxon>Spermatophyta</taxon>
        <taxon>Magnoliopsida</taxon>
        <taxon>eudicotyledons</taxon>
        <taxon>Gunneridae</taxon>
        <taxon>Pentapetalae</taxon>
        <taxon>asterids</taxon>
        <taxon>campanulids</taxon>
        <taxon>Asterales</taxon>
        <taxon>Asteraceae</taxon>
        <taxon>Cichorioideae</taxon>
        <taxon>Cichorieae</taxon>
        <taxon>Lactucinae</taxon>
        <taxon>Lactuca</taxon>
    </lineage>
</organism>
<feature type="transmembrane region" description="Helical" evidence="10">
    <location>
        <begin position="358"/>
        <end position="376"/>
    </location>
</feature>
<dbReference type="Gene3D" id="3.60.21.10">
    <property type="match status" value="1"/>
</dbReference>
<dbReference type="GO" id="GO:0016020">
    <property type="term" value="C:membrane"/>
    <property type="evidence" value="ECO:0007669"/>
    <property type="project" value="UniProtKB-SubCell"/>
</dbReference>
<dbReference type="GO" id="GO:0046872">
    <property type="term" value="F:metal ion binding"/>
    <property type="evidence" value="ECO:0007669"/>
    <property type="project" value="UniProtKB-KW"/>
</dbReference>
<dbReference type="Pfam" id="PF00149">
    <property type="entry name" value="Metallophos"/>
    <property type="match status" value="1"/>
</dbReference>
<sequence>MLTMKHLLLFFFTFLHIFYENWVPNPSCNVVHSGNNQEIDQGDLTKVEDDLKVMMVADLLLTGHETASGSFDLHLKDFFFSRFFRKSFEFLKPDMLIVLGDVSAQGAKLSTSKWSFVLQEFHSLLGPFLDLPYHVVPGDRDIGECNGLKEKSVNKITRNFPGLDSGGCGAFEIGNVNFVSLNSVALLCGNSDLRFSVEKALERERIEMETESTIDESSGIKIPKYDINWRENTMSSGSGPVLLLHFPLHQTENNNSRPEPSKTSQHIGVGPYELSQMLPPNATEYIFHALRPRMVFSAHAQSFSDRIHPDGTREIVVPAMSWDTGKNPAFVAVTFRKNKNATSAIVSHCKLAGRSHVLLFYMSLFFLLILTVQTALRS</sequence>
<comment type="subcellular location">
    <subcellularLocation>
        <location evidence="2">Membrane</location>
        <topology evidence="2">Multi-pass membrane protein</topology>
    </subcellularLocation>
</comment>
<feature type="domain" description="Calcineurin-like phosphoesterase" evidence="12">
    <location>
        <begin position="72"/>
        <end position="299"/>
    </location>
</feature>
<evidence type="ECO:0000256" key="7">
    <source>
        <dbReference type="ARBA" id="ARBA00022989"/>
    </source>
</evidence>
<evidence type="ECO:0000256" key="6">
    <source>
        <dbReference type="ARBA" id="ARBA00022801"/>
    </source>
</evidence>
<dbReference type="PANTHER" id="PTHR13315:SF0">
    <property type="entry name" value="METALLOPHOSPHOESTERASE 1"/>
    <property type="match status" value="1"/>
</dbReference>
<keyword evidence="14" id="KW-1185">Reference proteome</keyword>
<dbReference type="GO" id="GO:0016787">
    <property type="term" value="F:hydrolase activity"/>
    <property type="evidence" value="ECO:0007669"/>
    <property type="project" value="UniProtKB-KW"/>
</dbReference>
<evidence type="ECO:0000256" key="1">
    <source>
        <dbReference type="ARBA" id="ARBA00001936"/>
    </source>
</evidence>
<keyword evidence="11" id="KW-0732">Signal</keyword>
<dbReference type="InterPro" id="IPR004843">
    <property type="entry name" value="Calcineurin-like_PHP"/>
</dbReference>
<dbReference type="EMBL" id="CAKMRJ010005523">
    <property type="protein sequence ID" value="CAH1446601.1"/>
    <property type="molecule type" value="Genomic_DNA"/>
</dbReference>
<protein>
    <recommendedName>
        <fullName evidence="12">Calcineurin-like phosphoesterase domain-containing protein</fullName>
    </recommendedName>
</protein>
<comment type="caution">
    <text evidence="13">The sequence shown here is derived from an EMBL/GenBank/DDBJ whole genome shotgun (WGS) entry which is preliminary data.</text>
</comment>
<feature type="chain" id="PRO_5043650545" description="Calcineurin-like phosphoesterase domain-containing protein" evidence="11">
    <location>
        <begin position="20"/>
        <end position="378"/>
    </location>
</feature>
<evidence type="ECO:0000256" key="10">
    <source>
        <dbReference type="SAM" id="Phobius"/>
    </source>
</evidence>
<comment type="cofactor">
    <cofactor evidence="1">
        <name>Mn(2+)</name>
        <dbReference type="ChEBI" id="CHEBI:29035"/>
    </cofactor>
</comment>
<comment type="similarity">
    <text evidence="3">Belongs to the metallophosphoesterase superfamily. MPPE1 family.</text>
</comment>
<keyword evidence="4 10" id="KW-0812">Transmembrane</keyword>
<gene>
    <name evidence="13" type="ORF">LVIROSA_LOCUS32283</name>
</gene>
<dbReference type="GO" id="GO:0006506">
    <property type="term" value="P:GPI anchor biosynthetic process"/>
    <property type="evidence" value="ECO:0007669"/>
    <property type="project" value="InterPro"/>
</dbReference>
<evidence type="ECO:0000313" key="13">
    <source>
        <dbReference type="EMBL" id="CAH1446601.1"/>
    </source>
</evidence>
<evidence type="ECO:0000256" key="5">
    <source>
        <dbReference type="ARBA" id="ARBA00022723"/>
    </source>
</evidence>
<evidence type="ECO:0000313" key="14">
    <source>
        <dbReference type="Proteomes" id="UP001157418"/>
    </source>
</evidence>
<evidence type="ECO:0000256" key="2">
    <source>
        <dbReference type="ARBA" id="ARBA00004141"/>
    </source>
</evidence>
<keyword evidence="9" id="KW-0464">Manganese</keyword>
<keyword evidence="6" id="KW-0378">Hydrolase</keyword>
<dbReference type="AlphaFoldDB" id="A0AAU9P9K7"/>
<keyword evidence="8 10" id="KW-0472">Membrane</keyword>
<accession>A0AAU9P9K7</accession>
<proteinExistence type="inferred from homology"/>
<dbReference type="InterPro" id="IPR033308">
    <property type="entry name" value="PGAP5/Cdc1/Ted1"/>
</dbReference>
<evidence type="ECO:0000259" key="12">
    <source>
        <dbReference type="Pfam" id="PF00149"/>
    </source>
</evidence>
<evidence type="ECO:0000256" key="8">
    <source>
        <dbReference type="ARBA" id="ARBA00023136"/>
    </source>
</evidence>
<dbReference type="Proteomes" id="UP001157418">
    <property type="component" value="Unassembled WGS sequence"/>
</dbReference>
<evidence type="ECO:0000256" key="9">
    <source>
        <dbReference type="ARBA" id="ARBA00023211"/>
    </source>
</evidence>
<name>A0AAU9P9K7_9ASTR</name>